<comment type="similarity">
    <text evidence="1">Belongs to the ATP-dependent AMP-binding enzyme family.</text>
</comment>
<dbReference type="InterPro" id="IPR042099">
    <property type="entry name" value="ANL_N_sf"/>
</dbReference>
<evidence type="ECO:0000256" key="1">
    <source>
        <dbReference type="ARBA" id="ARBA00006432"/>
    </source>
</evidence>
<evidence type="ECO:0000259" key="3">
    <source>
        <dbReference type="Pfam" id="PF00501"/>
    </source>
</evidence>
<dbReference type="SUPFAM" id="SSF56801">
    <property type="entry name" value="Acetyl-CoA synthetase-like"/>
    <property type="match status" value="1"/>
</dbReference>
<proteinExistence type="inferred from homology"/>
<dbReference type="EMBL" id="CAEZXS010000236">
    <property type="protein sequence ID" value="CAB4713285.1"/>
    <property type="molecule type" value="Genomic_DNA"/>
</dbReference>
<dbReference type="Gene3D" id="3.40.50.12780">
    <property type="entry name" value="N-terminal domain of ligase-like"/>
    <property type="match status" value="1"/>
</dbReference>
<dbReference type="GO" id="GO:0006631">
    <property type="term" value="P:fatty acid metabolic process"/>
    <property type="evidence" value="ECO:0007669"/>
    <property type="project" value="TreeGrafter"/>
</dbReference>
<dbReference type="PANTHER" id="PTHR43201">
    <property type="entry name" value="ACYL-COA SYNTHETASE"/>
    <property type="match status" value="1"/>
</dbReference>
<sequence>MRALFDVPVLGGYGLVEAPMLTVADLSDSPSELACTDGKPATGVEVRLFRSDNTIVADDSEGELRVRAPQMMLGYVDSTHTAAAFDSDGFLRTGDVGCMDDRGNLRITGRGVQAEIKSSLT</sequence>
<accession>A0A6J6QWE6</accession>
<gene>
    <name evidence="4" type="ORF">UFOPK2582_01538</name>
</gene>
<dbReference type="GO" id="GO:0031956">
    <property type="term" value="F:medium-chain fatty acid-CoA ligase activity"/>
    <property type="evidence" value="ECO:0007669"/>
    <property type="project" value="TreeGrafter"/>
</dbReference>
<evidence type="ECO:0000313" key="4">
    <source>
        <dbReference type="EMBL" id="CAB4713285.1"/>
    </source>
</evidence>
<name>A0A6J6QWE6_9ZZZZ</name>
<protein>
    <submittedName>
        <fullName evidence="4">Unannotated protein</fullName>
    </submittedName>
</protein>
<evidence type="ECO:0000256" key="2">
    <source>
        <dbReference type="ARBA" id="ARBA00022598"/>
    </source>
</evidence>
<dbReference type="Pfam" id="PF00501">
    <property type="entry name" value="AMP-binding"/>
    <property type="match status" value="1"/>
</dbReference>
<reference evidence="4" key="1">
    <citation type="submission" date="2020-05" db="EMBL/GenBank/DDBJ databases">
        <authorList>
            <person name="Chiriac C."/>
            <person name="Salcher M."/>
            <person name="Ghai R."/>
            <person name="Kavagutti S V."/>
        </authorList>
    </citation>
    <scope>NUCLEOTIDE SEQUENCE</scope>
</reference>
<dbReference type="AlphaFoldDB" id="A0A6J6QWE6"/>
<feature type="domain" description="AMP-dependent synthetase/ligase" evidence="3">
    <location>
        <begin position="2"/>
        <end position="75"/>
    </location>
</feature>
<keyword evidence="2" id="KW-0436">Ligase</keyword>
<dbReference type="InterPro" id="IPR000873">
    <property type="entry name" value="AMP-dep_synth/lig_dom"/>
</dbReference>
<dbReference type="PANTHER" id="PTHR43201:SF5">
    <property type="entry name" value="MEDIUM-CHAIN ACYL-COA LIGASE ACSF2, MITOCHONDRIAL"/>
    <property type="match status" value="1"/>
</dbReference>
<organism evidence="4">
    <name type="scientific">freshwater metagenome</name>
    <dbReference type="NCBI Taxonomy" id="449393"/>
    <lineage>
        <taxon>unclassified sequences</taxon>
        <taxon>metagenomes</taxon>
        <taxon>ecological metagenomes</taxon>
    </lineage>
</organism>